<dbReference type="InterPro" id="IPR005807">
    <property type="entry name" value="SecE_bac"/>
</dbReference>
<dbReference type="PROSITE" id="PS01067">
    <property type="entry name" value="SECE_SEC61G"/>
    <property type="match status" value="1"/>
</dbReference>
<evidence type="ECO:0000256" key="3">
    <source>
        <dbReference type="ARBA" id="ARBA00022475"/>
    </source>
</evidence>
<evidence type="ECO:0000256" key="4">
    <source>
        <dbReference type="ARBA" id="ARBA00022692"/>
    </source>
</evidence>
<keyword evidence="2 9" id="KW-0813">Transport</keyword>
<evidence type="ECO:0000256" key="6">
    <source>
        <dbReference type="ARBA" id="ARBA00022989"/>
    </source>
</evidence>
<evidence type="ECO:0000256" key="9">
    <source>
        <dbReference type="HAMAP-Rule" id="MF_00422"/>
    </source>
</evidence>
<evidence type="ECO:0000313" key="10">
    <source>
        <dbReference type="EMBL" id="OGC49214.1"/>
    </source>
</evidence>
<comment type="similarity">
    <text evidence="9">Belongs to the SecE/SEC61-gamma family.</text>
</comment>
<evidence type="ECO:0000256" key="1">
    <source>
        <dbReference type="ARBA" id="ARBA00004370"/>
    </source>
</evidence>
<dbReference type="InterPro" id="IPR001901">
    <property type="entry name" value="Translocase_SecE/Sec61-g"/>
</dbReference>
<comment type="subcellular location">
    <subcellularLocation>
        <location evidence="9">Cell membrane</location>
        <topology evidence="9">Single-pass membrane protein</topology>
    </subcellularLocation>
    <subcellularLocation>
        <location evidence="1">Membrane</location>
    </subcellularLocation>
</comment>
<dbReference type="GO" id="GO:0065002">
    <property type="term" value="P:intracellular protein transmembrane transport"/>
    <property type="evidence" value="ECO:0007669"/>
    <property type="project" value="UniProtKB-UniRule"/>
</dbReference>
<dbReference type="NCBIfam" id="TIGR00964">
    <property type="entry name" value="secE_bact"/>
    <property type="match status" value="1"/>
</dbReference>
<name>A0A1F4UW79_UNCKA</name>
<dbReference type="AlphaFoldDB" id="A0A1F4UW79"/>
<keyword evidence="5 9" id="KW-0653">Protein transport</keyword>
<gene>
    <name evidence="9" type="primary">secE</name>
    <name evidence="10" type="ORF">A2W32_00125</name>
</gene>
<dbReference type="InterPro" id="IPR038379">
    <property type="entry name" value="SecE_sf"/>
</dbReference>
<feature type="transmembrane region" description="Helical" evidence="9">
    <location>
        <begin position="26"/>
        <end position="48"/>
    </location>
</feature>
<dbReference type="HAMAP" id="MF_00422">
    <property type="entry name" value="SecE"/>
    <property type="match status" value="1"/>
</dbReference>
<dbReference type="GO" id="GO:0006605">
    <property type="term" value="P:protein targeting"/>
    <property type="evidence" value="ECO:0007669"/>
    <property type="project" value="UniProtKB-UniRule"/>
</dbReference>
<evidence type="ECO:0000313" key="11">
    <source>
        <dbReference type="Proteomes" id="UP000177371"/>
    </source>
</evidence>
<keyword evidence="7 9" id="KW-0811">Translocation</keyword>
<evidence type="ECO:0000256" key="5">
    <source>
        <dbReference type="ARBA" id="ARBA00022927"/>
    </source>
</evidence>
<comment type="function">
    <text evidence="9">Essential subunit of the Sec protein translocation channel SecYEG. Clamps together the 2 halves of SecY. May contact the channel plug during translocation.</text>
</comment>
<reference evidence="10 11" key="1">
    <citation type="journal article" date="2016" name="Nat. Commun.">
        <title>Thousands of microbial genomes shed light on interconnected biogeochemical processes in an aquifer system.</title>
        <authorList>
            <person name="Anantharaman K."/>
            <person name="Brown C.T."/>
            <person name="Hug L.A."/>
            <person name="Sharon I."/>
            <person name="Castelle C.J."/>
            <person name="Probst A.J."/>
            <person name="Thomas B.C."/>
            <person name="Singh A."/>
            <person name="Wilkins M.J."/>
            <person name="Karaoz U."/>
            <person name="Brodie E.L."/>
            <person name="Williams K.H."/>
            <person name="Hubbard S.S."/>
            <person name="Banfield J.F."/>
        </authorList>
    </citation>
    <scope>NUCLEOTIDE SEQUENCE [LARGE SCALE GENOMIC DNA]</scope>
</reference>
<protein>
    <recommendedName>
        <fullName evidence="9">Protein translocase subunit SecE</fullName>
    </recommendedName>
</protein>
<evidence type="ECO:0000256" key="7">
    <source>
        <dbReference type="ARBA" id="ARBA00023010"/>
    </source>
</evidence>
<evidence type="ECO:0000256" key="8">
    <source>
        <dbReference type="ARBA" id="ARBA00023136"/>
    </source>
</evidence>
<dbReference type="GO" id="GO:0043952">
    <property type="term" value="P:protein transport by the Sec complex"/>
    <property type="evidence" value="ECO:0007669"/>
    <property type="project" value="UniProtKB-UniRule"/>
</dbReference>
<comment type="caution">
    <text evidence="10">The sequence shown here is derived from an EMBL/GenBank/DDBJ whole genome shotgun (WGS) entry which is preliminary data.</text>
</comment>
<keyword evidence="8 9" id="KW-0472">Membrane</keyword>
<dbReference type="PANTHER" id="PTHR33910:SF1">
    <property type="entry name" value="PROTEIN TRANSLOCASE SUBUNIT SECE"/>
    <property type="match status" value="1"/>
</dbReference>
<dbReference type="GO" id="GO:0009306">
    <property type="term" value="P:protein secretion"/>
    <property type="evidence" value="ECO:0007669"/>
    <property type="project" value="UniProtKB-UniRule"/>
</dbReference>
<dbReference type="Gene3D" id="1.20.5.1030">
    <property type="entry name" value="Preprotein translocase secy subunit"/>
    <property type="match status" value="1"/>
</dbReference>
<accession>A0A1F4UW79</accession>
<keyword evidence="3 9" id="KW-1003">Cell membrane</keyword>
<dbReference type="STRING" id="1802610.A2W32_00125"/>
<evidence type="ECO:0000256" key="2">
    <source>
        <dbReference type="ARBA" id="ARBA00022448"/>
    </source>
</evidence>
<proteinExistence type="inferred from homology"/>
<dbReference type="GO" id="GO:0008320">
    <property type="term" value="F:protein transmembrane transporter activity"/>
    <property type="evidence" value="ECO:0007669"/>
    <property type="project" value="UniProtKB-UniRule"/>
</dbReference>
<dbReference type="Proteomes" id="UP000177371">
    <property type="component" value="Unassembled WGS sequence"/>
</dbReference>
<keyword evidence="4 9" id="KW-0812">Transmembrane</keyword>
<sequence length="58" mass="6564">MTNFVRNAYEELKKVQWPNKDQTIRLTLYVIGVSFTVGLIVAGIDYIFSEGLSLALVK</sequence>
<dbReference type="GO" id="GO:0005886">
    <property type="term" value="C:plasma membrane"/>
    <property type="evidence" value="ECO:0007669"/>
    <property type="project" value="UniProtKB-SubCell"/>
</dbReference>
<dbReference type="EMBL" id="MEUT01000054">
    <property type="protein sequence ID" value="OGC49214.1"/>
    <property type="molecule type" value="Genomic_DNA"/>
</dbReference>
<organism evidence="10 11">
    <name type="scientific">candidate division WWE3 bacterium RBG_16_37_10</name>
    <dbReference type="NCBI Taxonomy" id="1802610"/>
    <lineage>
        <taxon>Bacteria</taxon>
        <taxon>Katanobacteria</taxon>
    </lineage>
</organism>
<dbReference type="PANTHER" id="PTHR33910">
    <property type="entry name" value="PROTEIN TRANSLOCASE SUBUNIT SECE"/>
    <property type="match status" value="1"/>
</dbReference>
<comment type="subunit">
    <text evidence="9">Component of the Sec protein translocase complex. Heterotrimer consisting of SecY, SecE and SecG subunits. The heterotrimers can form oligomers, although 1 heterotrimer is thought to be able to translocate proteins. Interacts with the ribosome. Interacts with SecDF, and other proteins may be involved. Interacts with SecA.</text>
</comment>
<dbReference type="Pfam" id="PF00584">
    <property type="entry name" value="SecE"/>
    <property type="match status" value="1"/>
</dbReference>
<keyword evidence="6 9" id="KW-1133">Transmembrane helix</keyword>